<evidence type="ECO:0000313" key="1">
    <source>
        <dbReference type="EMBL" id="MCD7469861.1"/>
    </source>
</evidence>
<name>A0ABS8TGB9_DATST</name>
<gene>
    <name evidence="1" type="ORF">HAX54_009175</name>
</gene>
<accession>A0ABS8TGB9</accession>
<feature type="non-terminal residue" evidence="1">
    <location>
        <position position="67"/>
    </location>
</feature>
<protein>
    <submittedName>
        <fullName evidence="1">Uncharacterized protein</fullName>
    </submittedName>
</protein>
<organism evidence="1 2">
    <name type="scientific">Datura stramonium</name>
    <name type="common">Jimsonweed</name>
    <name type="synonym">Common thornapple</name>
    <dbReference type="NCBI Taxonomy" id="4076"/>
    <lineage>
        <taxon>Eukaryota</taxon>
        <taxon>Viridiplantae</taxon>
        <taxon>Streptophyta</taxon>
        <taxon>Embryophyta</taxon>
        <taxon>Tracheophyta</taxon>
        <taxon>Spermatophyta</taxon>
        <taxon>Magnoliopsida</taxon>
        <taxon>eudicotyledons</taxon>
        <taxon>Gunneridae</taxon>
        <taxon>Pentapetalae</taxon>
        <taxon>asterids</taxon>
        <taxon>lamiids</taxon>
        <taxon>Solanales</taxon>
        <taxon>Solanaceae</taxon>
        <taxon>Solanoideae</taxon>
        <taxon>Datureae</taxon>
        <taxon>Datura</taxon>
    </lineage>
</organism>
<comment type="caution">
    <text evidence="1">The sequence shown here is derived from an EMBL/GenBank/DDBJ whole genome shotgun (WGS) entry which is preliminary data.</text>
</comment>
<dbReference type="Proteomes" id="UP000823775">
    <property type="component" value="Unassembled WGS sequence"/>
</dbReference>
<dbReference type="EMBL" id="JACEIK010001498">
    <property type="protein sequence ID" value="MCD7469861.1"/>
    <property type="molecule type" value="Genomic_DNA"/>
</dbReference>
<keyword evidence="2" id="KW-1185">Reference proteome</keyword>
<proteinExistence type="predicted"/>
<evidence type="ECO:0000313" key="2">
    <source>
        <dbReference type="Proteomes" id="UP000823775"/>
    </source>
</evidence>
<reference evidence="1 2" key="1">
    <citation type="journal article" date="2021" name="BMC Genomics">
        <title>Datura genome reveals duplications of psychoactive alkaloid biosynthetic genes and high mutation rate following tissue culture.</title>
        <authorList>
            <person name="Rajewski A."/>
            <person name="Carter-House D."/>
            <person name="Stajich J."/>
            <person name="Litt A."/>
        </authorList>
    </citation>
    <scope>NUCLEOTIDE SEQUENCE [LARGE SCALE GENOMIC DNA]</scope>
    <source>
        <strain evidence="1">AR-01</strain>
    </source>
</reference>
<sequence length="67" mass="7974">MGLAKRVWPVWHCSTRAMAHAMPRVKDYLRYESWYDSLVIVMSHDRELKQHACSSEALEVRVMKRLN</sequence>